<dbReference type="EnsemblPlants" id="TuG1812G0500001394.01.T01">
    <property type="protein sequence ID" value="TuG1812G0500001394.01.T01.cds291585"/>
    <property type="gene ID" value="TuG1812G0500001394.01"/>
</dbReference>
<name>A0A8R7UGC0_TRIUA</name>
<dbReference type="Proteomes" id="UP000015106">
    <property type="component" value="Chromosome 5"/>
</dbReference>
<evidence type="ECO:0000313" key="1">
    <source>
        <dbReference type="EnsemblPlants" id="TuG1812G0500001394.01.T01.cds291585"/>
    </source>
</evidence>
<reference evidence="1" key="3">
    <citation type="submission" date="2022-06" db="UniProtKB">
        <authorList>
            <consortium name="EnsemblPlants"/>
        </authorList>
    </citation>
    <scope>IDENTIFICATION</scope>
</reference>
<dbReference type="Gramene" id="TuG1812G0500001394.01.T01">
    <property type="protein sequence ID" value="TuG1812G0500001394.01.T01.cds291585"/>
    <property type="gene ID" value="TuG1812G0500001394.01"/>
</dbReference>
<reference evidence="2" key="1">
    <citation type="journal article" date="2013" name="Nature">
        <title>Draft genome of the wheat A-genome progenitor Triticum urartu.</title>
        <authorList>
            <person name="Ling H.Q."/>
            <person name="Zhao S."/>
            <person name="Liu D."/>
            <person name="Wang J."/>
            <person name="Sun H."/>
            <person name="Zhang C."/>
            <person name="Fan H."/>
            <person name="Li D."/>
            <person name="Dong L."/>
            <person name="Tao Y."/>
            <person name="Gao C."/>
            <person name="Wu H."/>
            <person name="Li Y."/>
            <person name="Cui Y."/>
            <person name="Guo X."/>
            <person name="Zheng S."/>
            <person name="Wang B."/>
            <person name="Yu K."/>
            <person name="Liang Q."/>
            <person name="Yang W."/>
            <person name="Lou X."/>
            <person name="Chen J."/>
            <person name="Feng M."/>
            <person name="Jian J."/>
            <person name="Zhang X."/>
            <person name="Luo G."/>
            <person name="Jiang Y."/>
            <person name="Liu J."/>
            <person name="Wang Z."/>
            <person name="Sha Y."/>
            <person name="Zhang B."/>
            <person name="Wu H."/>
            <person name="Tang D."/>
            <person name="Shen Q."/>
            <person name="Xue P."/>
            <person name="Zou S."/>
            <person name="Wang X."/>
            <person name="Liu X."/>
            <person name="Wang F."/>
            <person name="Yang Y."/>
            <person name="An X."/>
            <person name="Dong Z."/>
            <person name="Zhang K."/>
            <person name="Zhang X."/>
            <person name="Luo M.C."/>
            <person name="Dvorak J."/>
            <person name="Tong Y."/>
            <person name="Wang J."/>
            <person name="Yang H."/>
            <person name="Li Z."/>
            <person name="Wang D."/>
            <person name="Zhang A."/>
            <person name="Wang J."/>
        </authorList>
    </citation>
    <scope>NUCLEOTIDE SEQUENCE</scope>
    <source>
        <strain evidence="2">cv. G1812</strain>
    </source>
</reference>
<accession>A0A8R7UGC0</accession>
<keyword evidence="2" id="KW-1185">Reference proteome</keyword>
<evidence type="ECO:0000313" key="2">
    <source>
        <dbReference type="Proteomes" id="UP000015106"/>
    </source>
</evidence>
<reference evidence="1" key="2">
    <citation type="submission" date="2018-03" db="EMBL/GenBank/DDBJ databases">
        <title>The Triticum urartu genome reveals the dynamic nature of wheat genome evolution.</title>
        <authorList>
            <person name="Ling H."/>
            <person name="Ma B."/>
            <person name="Shi X."/>
            <person name="Liu H."/>
            <person name="Dong L."/>
            <person name="Sun H."/>
            <person name="Cao Y."/>
            <person name="Gao Q."/>
            <person name="Zheng S."/>
            <person name="Li Y."/>
            <person name="Yu Y."/>
            <person name="Du H."/>
            <person name="Qi M."/>
            <person name="Li Y."/>
            <person name="Yu H."/>
            <person name="Cui Y."/>
            <person name="Wang N."/>
            <person name="Chen C."/>
            <person name="Wu H."/>
            <person name="Zhao Y."/>
            <person name="Zhang J."/>
            <person name="Li Y."/>
            <person name="Zhou W."/>
            <person name="Zhang B."/>
            <person name="Hu W."/>
            <person name="Eijk M."/>
            <person name="Tang J."/>
            <person name="Witsenboer H."/>
            <person name="Zhao S."/>
            <person name="Li Z."/>
            <person name="Zhang A."/>
            <person name="Wang D."/>
            <person name="Liang C."/>
        </authorList>
    </citation>
    <scope>NUCLEOTIDE SEQUENCE [LARGE SCALE GENOMIC DNA]</scope>
    <source>
        <strain evidence="1">cv. G1812</strain>
    </source>
</reference>
<organism evidence="1 2">
    <name type="scientific">Triticum urartu</name>
    <name type="common">Red wild einkorn</name>
    <name type="synonym">Crithodium urartu</name>
    <dbReference type="NCBI Taxonomy" id="4572"/>
    <lineage>
        <taxon>Eukaryota</taxon>
        <taxon>Viridiplantae</taxon>
        <taxon>Streptophyta</taxon>
        <taxon>Embryophyta</taxon>
        <taxon>Tracheophyta</taxon>
        <taxon>Spermatophyta</taxon>
        <taxon>Magnoliopsida</taxon>
        <taxon>Liliopsida</taxon>
        <taxon>Poales</taxon>
        <taxon>Poaceae</taxon>
        <taxon>BOP clade</taxon>
        <taxon>Pooideae</taxon>
        <taxon>Triticodae</taxon>
        <taxon>Triticeae</taxon>
        <taxon>Triticinae</taxon>
        <taxon>Triticum</taxon>
    </lineage>
</organism>
<sequence length="36" mass="4182">MKQFQHSISLGQLQEGSLKLMHQSSLMLFLILMYLS</sequence>
<protein>
    <submittedName>
        <fullName evidence="1">Uncharacterized protein</fullName>
    </submittedName>
</protein>
<dbReference type="AlphaFoldDB" id="A0A8R7UGC0"/>
<proteinExistence type="predicted"/>